<comment type="caution">
    <text evidence="7">The sequence shown here is derived from an EMBL/GenBank/DDBJ whole genome shotgun (WGS) entry which is preliminary data.</text>
</comment>
<evidence type="ECO:0000313" key="8">
    <source>
        <dbReference type="Proteomes" id="UP000288024"/>
    </source>
</evidence>
<dbReference type="InterPro" id="IPR002549">
    <property type="entry name" value="AI-2E-like"/>
</dbReference>
<sequence length="359" mass="40484">MEIRVKWYYRLAFTLLLFIVLFIFFKLSPIWTPIVQLVMKVVLPFILGAFITYLLHPVVEKIHEKGLHRGLAVALIYILFFGGVGYGLYKCIPIFIIQMRELTDSAPELANQYRSWVDFIQERTEAWPDNMQTKVDNGIESFEVKMDGLLTKLLKGAMNFVNSFVIFMLIPFITFYMLKDFEAVKKAAWQLTPSKWRESSVLFLKDVNLSLGSYIRGQLLVCLIIGSISSISFYFFGMKYPLVLGIVIGITNVIPYFGPIIGAVPAVIIASTMSVKMLLIVIIIIVVLQFLEGNVLSPFIVGKSLHMHPLFIMFALLLGGEIGGIVGMVIAVPLLSILKVAIIHLRVHFGKSNKLDALK</sequence>
<dbReference type="PANTHER" id="PTHR21716:SF15">
    <property type="entry name" value="TRANSPORT PROTEIN YRRI-RELATED"/>
    <property type="match status" value="1"/>
</dbReference>
<evidence type="ECO:0000256" key="6">
    <source>
        <dbReference type="SAM" id="Phobius"/>
    </source>
</evidence>
<feature type="transmembrane region" description="Helical" evidence="6">
    <location>
        <begin position="275"/>
        <end position="291"/>
    </location>
</feature>
<proteinExistence type="inferred from homology"/>
<feature type="transmembrane region" description="Helical" evidence="6">
    <location>
        <begin position="37"/>
        <end position="59"/>
    </location>
</feature>
<reference evidence="7 8" key="1">
    <citation type="submission" date="2019-01" db="EMBL/GenBank/DDBJ databases">
        <title>Bacillus sp. M5HDSG1-1, whole genome shotgun sequence.</title>
        <authorList>
            <person name="Tuo L."/>
        </authorList>
    </citation>
    <scope>NUCLEOTIDE SEQUENCE [LARGE SCALE GENOMIC DNA]</scope>
    <source>
        <strain evidence="7 8">M5HDSG1-1</strain>
    </source>
</reference>
<comment type="subcellular location">
    <subcellularLocation>
        <location evidence="1">Membrane</location>
        <topology evidence="1">Multi-pass membrane protein</topology>
    </subcellularLocation>
</comment>
<evidence type="ECO:0000256" key="5">
    <source>
        <dbReference type="ARBA" id="ARBA00023136"/>
    </source>
</evidence>
<dbReference type="GO" id="GO:0055085">
    <property type="term" value="P:transmembrane transport"/>
    <property type="evidence" value="ECO:0007669"/>
    <property type="project" value="TreeGrafter"/>
</dbReference>
<dbReference type="Proteomes" id="UP000288024">
    <property type="component" value="Unassembled WGS sequence"/>
</dbReference>
<dbReference type="EMBL" id="RZTZ01000002">
    <property type="protein sequence ID" value="RVT65130.1"/>
    <property type="molecule type" value="Genomic_DNA"/>
</dbReference>
<gene>
    <name evidence="7" type="ORF">EM808_06360</name>
</gene>
<keyword evidence="5 6" id="KW-0472">Membrane</keyword>
<evidence type="ECO:0000256" key="4">
    <source>
        <dbReference type="ARBA" id="ARBA00022989"/>
    </source>
</evidence>
<dbReference type="AlphaFoldDB" id="A0A437KDI5"/>
<feature type="transmembrane region" description="Helical" evidence="6">
    <location>
        <begin position="219"/>
        <end position="236"/>
    </location>
</feature>
<feature type="transmembrane region" description="Helical" evidence="6">
    <location>
        <begin position="242"/>
        <end position="268"/>
    </location>
</feature>
<accession>A0A437KDI5</accession>
<evidence type="ECO:0000256" key="2">
    <source>
        <dbReference type="ARBA" id="ARBA00009773"/>
    </source>
</evidence>
<dbReference type="GO" id="GO:0016020">
    <property type="term" value="C:membrane"/>
    <property type="evidence" value="ECO:0007669"/>
    <property type="project" value="UniProtKB-SubCell"/>
</dbReference>
<feature type="transmembrane region" description="Helical" evidence="6">
    <location>
        <begin position="71"/>
        <end position="89"/>
    </location>
</feature>
<evidence type="ECO:0000256" key="3">
    <source>
        <dbReference type="ARBA" id="ARBA00022692"/>
    </source>
</evidence>
<keyword evidence="3 6" id="KW-0812">Transmembrane</keyword>
<dbReference type="PANTHER" id="PTHR21716">
    <property type="entry name" value="TRANSMEMBRANE PROTEIN"/>
    <property type="match status" value="1"/>
</dbReference>
<organism evidence="7 8">
    <name type="scientific">Niallia taxi</name>
    <dbReference type="NCBI Taxonomy" id="2499688"/>
    <lineage>
        <taxon>Bacteria</taxon>
        <taxon>Bacillati</taxon>
        <taxon>Bacillota</taxon>
        <taxon>Bacilli</taxon>
        <taxon>Bacillales</taxon>
        <taxon>Bacillaceae</taxon>
        <taxon>Niallia</taxon>
    </lineage>
</organism>
<evidence type="ECO:0000256" key="1">
    <source>
        <dbReference type="ARBA" id="ARBA00004141"/>
    </source>
</evidence>
<feature type="transmembrane region" description="Helical" evidence="6">
    <location>
        <begin position="160"/>
        <end position="178"/>
    </location>
</feature>
<protein>
    <submittedName>
        <fullName evidence="7">AI-2E family transporter</fullName>
    </submittedName>
</protein>
<feature type="transmembrane region" description="Helical" evidence="6">
    <location>
        <begin position="7"/>
        <end position="25"/>
    </location>
</feature>
<evidence type="ECO:0000313" key="7">
    <source>
        <dbReference type="EMBL" id="RVT65130.1"/>
    </source>
</evidence>
<feature type="transmembrane region" description="Helical" evidence="6">
    <location>
        <begin position="311"/>
        <end position="338"/>
    </location>
</feature>
<keyword evidence="4 6" id="KW-1133">Transmembrane helix</keyword>
<dbReference type="RefSeq" id="WP_127737351.1">
    <property type="nucleotide sequence ID" value="NZ_JAMAVA010000003.1"/>
</dbReference>
<comment type="similarity">
    <text evidence="2">Belongs to the autoinducer-2 exporter (AI-2E) (TC 2.A.86) family.</text>
</comment>
<name>A0A437KDI5_9BACI</name>
<dbReference type="Pfam" id="PF01594">
    <property type="entry name" value="AI-2E_transport"/>
    <property type="match status" value="1"/>
</dbReference>
<dbReference type="GeneID" id="87616167"/>
<keyword evidence="8" id="KW-1185">Reference proteome</keyword>